<dbReference type="RefSeq" id="WP_388020645.1">
    <property type="nucleotide sequence ID" value="NZ_JBHUDT010000008.1"/>
</dbReference>
<dbReference type="Proteomes" id="UP001597441">
    <property type="component" value="Unassembled WGS sequence"/>
</dbReference>
<name>A0ABW5JXU8_9FLAO</name>
<evidence type="ECO:0000313" key="2">
    <source>
        <dbReference type="Proteomes" id="UP001597441"/>
    </source>
</evidence>
<gene>
    <name evidence="1" type="ORF">ACFSQS_14670</name>
</gene>
<keyword evidence="2" id="KW-1185">Reference proteome</keyword>
<sequence>MQYCWVNNNYGIDNTIHNAWINEYSQMGYPQGYNGNPIRNIAIANVSECGIEQVVNANIISYIKTSGKNTVLSAFISLLDIALGATLLRSDIVVTSLFPGNSY</sequence>
<organism evidence="1 2">
    <name type="scientific">Gelatiniphilus marinus</name>
    <dbReference type="NCBI Taxonomy" id="1759464"/>
    <lineage>
        <taxon>Bacteria</taxon>
        <taxon>Pseudomonadati</taxon>
        <taxon>Bacteroidota</taxon>
        <taxon>Flavobacteriia</taxon>
        <taxon>Flavobacteriales</taxon>
        <taxon>Flavobacteriaceae</taxon>
        <taxon>Gelatiniphilus</taxon>
    </lineage>
</organism>
<dbReference type="EMBL" id="JBHULK010000008">
    <property type="protein sequence ID" value="MFD2536353.1"/>
    <property type="molecule type" value="Genomic_DNA"/>
</dbReference>
<accession>A0ABW5JXU8</accession>
<protein>
    <submittedName>
        <fullName evidence="1">Uncharacterized protein</fullName>
    </submittedName>
</protein>
<evidence type="ECO:0000313" key="1">
    <source>
        <dbReference type="EMBL" id="MFD2536353.1"/>
    </source>
</evidence>
<proteinExistence type="predicted"/>
<reference evidence="2" key="1">
    <citation type="journal article" date="2019" name="Int. J. Syst. Evol. Microbiol.">
        <title>The Global Catalogue of Microorganisms (GCM) 10K type strain sequencing project: providing services to taxonomists for standard genome sequencing and annotation.</title>
        <authorList>
            <consortium name="The Broad Institute Genomics Platform"/>
            <consortium name="The Broad Institute Genome Sequencing Center for Infectious Disease"/>
            <person name="Wu L."/>
            <person name="Ma J."/>
        </authorList>
    </citation>
    <scope>NUCLEOTIDE SEQUENCE [LARGE SCALE GENOMIC DNA]</scope>
    <source>
        <strain evidence="2">KCTC 42903</strain>
    </source>
</reference>
<comment type="caution">
    <text evidence="1">The sequence shown here is derived from an EMBL/GenBank/DDBJ whole genome shotgun (WGS) entry which is preliminary data.</text>
</comment>